<feature type="repeat" description="ANK" evidence="1">
    <location>
        <begin position="784"/>
        <end position="816"/>
    </location>
</feature>
<dbReference type="InterPro" id="IPR002110">
    <property type="entry name" value="Ankyrin_rpt"/>
</dbReference>
<keyword evidence="1" id="KW-0040">ANK repeat</keyword>
<dbReference type="RefSeq" id="XP_034297026.1">
    <property type="nucleotide sequence ID" value="XM_034441135.2"/>
</dbReference>
<evidence type="ECO:0000313" key="4">
    <source>
        <dbReference type="Proteomes" id="UP001652622"/>
    </source>
</evidence>
<evidence type="ECO:0000256" key="1">
    <source>
        <dbReference type="PROSITE-ProRule" id="PRU00023"/>
    </source>
</evidence>
<reference evidence="5" key="1">
    <citation type="submission" date="2025-08" db="UniProtKB">
        <authorList>
            <consortium name="RefSeq"/>
        </authorList>
    </citation>
    <scope>IDENTIFICATION</scope>
    <source>
        <tissue evidence="5">Blood</tissue>
    </source>
</reference>
<dbReference type="CTD" id="256006"/>
<keyword evidence="4" id="KW-1185">Reference proteome</keyword>
<dbReference type="Pfam" id="PF13637">
    <property type="entry name" value="Ank_4"/>
    <property type="match status" value="1"/>
</dbReference>
<dbReference type="PROSITE" id="PS50088">
    <property type="entry name" value="ANK_REPEAT"/>
    <property type="match status" value="6"/>
</dbReference>
<evidence type="ECO:0000256" key="2">
    <source>
        <dbReference type="SAM" id="MobiDB-lite"/>
    </source>
</evidence>
<dbReference type="GeneID" id="117679302"/>
<protein>
    <submittedName>
        <fullName evidence="5">Ankyrin repeat domain-containing protein 31 isoform X1</fullName>
    </submittedName>
</protein>
<feature type="repeat" description="ANK" evidence="1">
    <location>
        <begin position="718"/>
        <end position="750"/>
    </location>
</feature>
<name>A0A6P9DWV7_PANGU</name>
<dbReference type="Gene3D" id="1.25.40.20">
    <property type="entry name" value="Ankyrin repeat-containing domain"/>
    <property type="match status" value="3"/>
</dbReference>
<dbReference type="OMA" id="CNTRAGR"/>
<dbReference type="InterPro" id="IPR042334">
    <property type="entry name" value="ANKRD31"/>
</dbReference>
<dbReference type="PRINTS" id="PR01415">
    <property type="entry name" value="ANKYRIN"/>
</dbReference>
<feature type="region of interest" description="Disordered" evidence="2">
    <location>
        <begin position="350"/>
        <end position="371"/>
    </location>
</feature>
<dbReference type="PANTHER" id="PTHR24176">
    <property type="entry name" value="ANKYRIN REPEAT DOMAIN-CONTAINING PROTEIN 31-RELATED"/>
    <property type="match status" value="1"/>
</dbReference>
<feature type="repeat" description="ANK" evidence="1">
    <location>
        <begin position="554"/>
        <end position="586"/>
    </location>
</feature>
<dbReference type="SMART" id="SM00248">
    <property type="entry name" value="ANK"/>
    <property type="match status" value="6"/>
</dbReference>
<proteinExistence type="predicted"/>
<dbReference type="InterPro" id="IPR040843">
    <property type="entry name" value="RAMA"/>
</dbReference>
<organism evidence="4 5">
    <name type="scientific">Pantherophis guttatus</name>
    <name type="common">Corn snake</name>
    <name type="synonym">Elaphe guttata</name>
    <dbReference type="NCBI Taxonomy" id="94885"/>
    <lineage>
        <taxon>Eukaryota</taxon>
        <taxon>Metazoa</taxon>
        <taxon>Chordata</taxon>
        <taxon>Craniata</taxon>
        <taxon>Vertebrata</taxon>
        <taxon>Euteleostomi</taxon>
        <taxon>Lepidosauria</taxon>
        <taxon>Squamata</taxon>
        <taxon>Bifurcata</taxon>
        <taxon>Unidentata</taxon>
        <taxon>Episquamata</taxon>
        <taxon>Toxicofera</taxon>
        <taxon>Serpentes</taxon>
        <taxon>Colubroidea</taxon>
        <taxon>Colubridae</taxon>
        <taxon>Colubrinae</taxon>
        <taxon>Pantherophis</taxon>
    </lineage>
</organism>
<sequence>MGVWGTAIMEGGEVSDTDSDETIVEGSVVESDLEEKELRAKRFSLVDKDLVLARETSITSELANTYGEKLSPNIPFNSIKFHIQKQLGLFNLPYQEINEKEESQSLLPIELSNAVNATNIGQFDCVSAATVHGEYKCIGLESKMPRVPEMSHQNDDSLEESLLSNMNVVKPFSNDVPKYPETSMAFQSVGMISGKSDAADNGQFHEAIASNETINSMATKMFGVKHVIKPLDEFETNQMSDMLEYQNNNFSIDTTVNEESNTLPEELLTALNALTESIVAVEDRTGSSTTEKQLTPEQTDDDATEIIETDLKSHSQCHEEPEALMIAKMSCTSGEHIDYEQCMHRLCHPDPQKTDCSDRPSKKGKSSLKDIHSCEHLSEGTSYTLKKSDHQRKSVVINDIHATSECQPFLEGTHQKMHRFNDKENESLQLGICTYHCSSSDVNTKIEQVRKSQRIAKKTRKQTIFNCYSNDSSGNYISLSVINRRDGFGQTLLHRAATEDDLDGVCAMIKAGANVNAQDYAGWTPLHESSLAGCFEISNELLKAGADVNCKGYEQVTPLHDAVKEGHHKVAELLLWYGADPLFKNERGKNALEEATDKHMRKLVESYIDHSGKRSKSENLEICYNMAKEKENYTSDVPFQSVALKTVQTKYNGNCQYVDLGSGSKLKNVSSSYIQFSQIEEQQIPQILDSSQPRKKTKTITSHLKSTTTTTINKRNAKGETHLHLACKKGNFSLVKSLIASGACVNQKDNAGWTPIHEASNRGFTEIIAELLKSGADVNSKSLDGVLPIHDAVSGNHFEAVQLLLLHGANPNERNNNGENALDEATCDQIKELLKSYGATEVKETVLMAHDAGKKELRRSRLRRKSICYGCQEKEDLVLQSSLARQKYTTRELINKALLDIENKQERLLLFELKYQRDADLYIQHFSEIQDSLNTILVRQKSERDELAKKYRASVESFKQGVLREKLVNLAARQKNLLLMARKQKELWEKIQNFKNAKKEALTLADQVPDTLDSYENTNTKNRISGETVPCPNIIMDHESIWGMENSSLNQDHPNIFQDTSGENGEINSQKKDGLQLLVFENNVKKYNTTEVTNLESSDATDSATLLLNSVICSTQQLKEIDCILVIPQETQNLSATSTTGSDNNICQPSTDNQNVCMNMLLSQHSNMNNAFSIQPIVELESTCDFVSTDQDNMAPSKSILLNVNLESPGPFSQVISQNMISQKTSQYLKNQDSEKDLHFKKNRKKKNQLLNLLELGKIKPGDDVLEFTLQDSKHKASLLGNGKVQTGSNSVYQNPVQWIKAILGNDICVSWKYVYNKVTYCGRPLSTIVNEMHVPTEQEVLLQQKNLLDSSCQANSSKTPCFLQFNKIMLITDEEFLPWHAGEEYWNFYVKCENFGF</sequence>
<accession>A0A6P9DWV7</accession>
<feature type="repeat" description="ANK" evidence="1">
    <location>
        <begin position="751"/>
        <end position="783"/>
    </location>
</feature>
<dbReference type="InterPro" id="IPR036770">
    <property type="entry name" value="Ankyrin_rpt-contain_sf"/>
</dbReference>
<dbReference type="Proteomes" id="UP001652622">
    <property type="component" value="Unplaced"/>
</dbReference>
<dbReference type="PANTHER" id="PTHR24176:SF14">
    <property type="entry name" value="ANKYRIN REPEAT DOMAIN-CONTAINING PROTEIN 31"/>
    <property type="match status" value="1"/>
</dbReference>
<dbReference type="KEGG" id="pgut:117679302"/>
<dbReference type="Pfam" id="PF18755">
    <property type="entry name" value="RAMA"/>
    <property type="match status" value="1"/>
</dbReference>
<dbReference type="PROSITE" id="PS50297">
    <property type="entry name" value="ANK_REP_REGION"/>
    <property type="match status" value="6"/>
</dbReference>
<gene>
    <name evidence="5" type="primary">ANKRD31</name>
</gene>
<feature type="repeat" description="ANK" evidence="1">
    <location>
        <begin position="521"/>
        <end position="553"/>
    </location>
</feature>
<dbReference type="SUPFAM" id="SSF48403">
    <property type="entry name" value="Ankyrin repeat"/>
    <property type="match status" value="2"/>
</dbReference>
<feature type="domain" description="RAMA" evidence="3">
    <location>
        <begin position="1241"/>
        <end position="1321"/>
    </location>
</feature>
<feature type="repeat" description="ANK" evidence="1">
    <location>
        <begin position="488"/>
        <end position="520"/>
    </location>
</feature>
<dbReference type="Pfam" id="PF12796">
    <property type="entry name" value="Ank_2"/>
    <property type="match status" value="2"/>
</dbReference>
<evidence type="ECO:0000313" key="5">
    <source>
        <dbReference type="RefSeq" id="XP_034297026.1"/>
    </source>
</evidence>
<evidence type="ECO:0000259" key="3">
    <source>
        <dbReference type="Pfam" id="PF18755"/>
    </source>
</evidence>
<dbReference type="InParanoid" id="A0A6P9DWV7"/>